<evidence type="ECO:0000256" key="10">
    <source>
        <dbReference type="ARBA" id="ARBA00023004"/>
    </source>
</evidence>
<evidence type="ECO:0000256" key="6">
    <source>
        <dbReference type="ARBA" id="ARBA00022691"/>
    </source>
</evidence>
<comment type="pathway">
    <text evidence="1 13">Cofactor biosynthesis; biotin biosynthesis; biotin from 7,8-diaminononanoate: step 2/2.</text>
</comment>
<feature type="binding site" evidence="13 14">
    <location>
        <position position="204"/>
    </location>
    <ligand>
        <name>[2Fe-2S] cluster</name>
        <dbReference type="ChEBI" id="CHEBI:190135"/>
    </ligand>
</feature>
<protein>
    <recommendedName>
        <fullName evidence="3 13">Biotin synthase</fullName>
        <ecNumber evidence="3 13">2.8.1.6</ecNumber>
    </recommendedName>
</protein>
<dbReference type="InterPro" id="IPR024177">
    <property type="entry name" value="Biotin_synthase"/>
</dbReference>
<dbReference type="SMART" id="SM00876">
    <property type="entry name" value="BATS"/>
    <property type="match status" value="1"/>
</dbReference>
<comment type="subunit">
    <text evidence="13">Homodimer.</text>
</comment>
<dbReference type="Proteomes" id="UP000181790">
    <property type="component" value="Unassembled WGS sequence"/>
</dbReference>
<keyword evidence="6 13" id="KW-0949">S-adenosyl-L-methionine</keyword>
<dbReference type="InterPro" id="IPR010722">
    <property type="entry name" value="BATS_dom"/>
</dbReference>
<comment type="function">
    <text evidence="13">Catalyzes the conversion of dethiobiotin (DTB) to biotin by the insertion of a sulfur atom into dethiobiotin via a radical-based mechanism.</text>
</comment>
<evidence type="ECO:0000256" key="3">
    <source>
        <dbReference type="ARBA" id="ARBA00012236"/>
    </source>
</evidence>
<sequence length="348" mass="39020">MIYLLPQRLARITTDSMIRTDWTRKEITDIYNTPILELIYQAATVHRQHHDPQEVQVCTLLSVKTGGCPEDCAYCPQAARYHTNVKVHKLMEVDEVLDAAQRAKESGSTRFCMGAAWREVRDNRDFDKVLDMVKGVNGMGMEVCCTLGMLTDSQAQKLKEAGLYAYNHNLDTSEEFYDDIITTRTYDDRLETLGSVRKAGISVCSGGIIGMGEQQEDRIGMLLTLATLPEHPESVPVNALVPVEGTPLEDQERVSVWEMIRMIATARIIMPKAMVRLSAGRVRMNTEEQALCFLAGANSIFAGDKLLTTPNPEEDADKQLFQTLNIRPRPSFKNGEAPVKFEQIPVHV</sequence>
<feature type="binding site" evidence="13 14">
    <location>
        <position position="75"/>
    </location>
    <ligand>
        <name>[4Fe-4S] cluster</name>
        <dbReference type="ChEBI" id="CHEBI:49883"/>
        <note>4Fe-4S-S-AdoMet</note>
    </ligand>
</feature>
<proteinExistence type="inferred from homology"/>
<accession>A0A1S2VER6</accession>
<keyword evidence="8 13" id="KW-0479">Metal-binding</keyword>
<keyword evidence="17" id="KW-1185">Reference proteome</keyword>
<dbReference type="PANTHER" id="PTHR22976:SF2">
    <property type="entry name" value="BIOTIN SYNTHASE, MITOCHONDRIAL"/>
    <property type="match status" value="1"/>
</dbReference>
<dbReference type="SMART" id="SM00729">
    <property type="entry name" value="Elp3"/>
    <property type="match status" value="1"/>
</dbReference>
<evidence type="ECO:0000313" key="17">
    <source>
        <dbReference type="Proteomes" id="UP000181790"/>
    </source>
</evidence>
<feature type="binding site" evidence="13 14">
    <location>
        <position position="72"/>
    </location>
    <ligand>
        <name>[4Fe-4S] cluster</name>
        <dbReference type="ChEBI" id="CHEBI:49883"/>
        <note>4Fe-4S-S-AdoMet</note>
    </ligand>
</feature>
<dbReference type="PANTHER" id="PTHR22976">
    <property type="entry name" value="BIOTIN SYNTHASE"/>
    <property type="match status" value="1"/>
</dbReference>
<comment type="caution">
    <text evidence="16">The sequence shown here is derived from an EMBL/GenBank/DDBJ whole genome shotgun (WGS) entry which is preliminary data.</text>
</comment>
<evidence type="ECO:0000259" key="15">
    <source>
        <dbReference type="PROSITE" id="PS51918"/>
    </source>
</evidence>
<dbReference type="UniPathway" id="UPA00078">
    <property type="reaction ID" value="UER00162"/>
</dbReference>
<evidence type="ECO:0000256" key="11">
    <source>
        <dbReference type="ARBA" id="ARBA00023014"/>
    </source>
</evidence>
<feature type="domain" description="Radical SAM core" evidence="15">
    <location>
        <begin position="53"/>
        <end position="272"/>
    </location>
</feature>
<comment type="similarity">
    <text evidence="2 13">Belongs to the radical SAM superfamily. Biotin synthase family.</text>
</comment>
<dbReference type="Pfam" id="PF06968">
    <property type="entry name" value="BATS"/>
    <property type="match status" value="1"/>
</dbReference>
<name>A0A1S2VER6_9BACT</name>
<evidence type="ECO:0000256" key="13">
    <source>
        <dbReference type="HAMAP-Rule" id="MF_01694"/>
    </source>
</evidence>
<evidence type="ECO:0000256" key="8">
    <source>
        <dbReference type="ARBA" id="ARBA00022723"/>
    </source>
</evidence>
<dbReference type="SFLD" id="SFLDS00029">
    <property type="entry name" value="Radical_SAM"/>
    <property type="match status" value="1"/>
</dbReference>
<dbReference type="GO" id="GO:0051537">
    <property type="term" value="F:2 iron, 2 sulfur cluster binding"/>
    <property type="evidence" value="ECO:0007669"/>
    <property type="project" value="UniProtKB-KW"/>
</dbReference>
<comment type="cofactor">
    <cofactor evidence="13 14">
        <name>[4Fe-4S] cluster</name>
        <dbReference type="ChEBI" id="CHEBI:49883"/>
    </cofactor>
    <text evidence="13 14">Binds 1 [4Fe-4S] cluster. The cluster is coordinated with 3 cysteines and an exchangeable S-adenosyl-L-methionine.</text>
</comment>
<keyword evidence="11 13" id="KW-0411">Iron-sulfur</keyword>
<evidence type="ECO:0000313" key="16">
    <source>
        <dbReference type="EMBL" id="OIN56686.1"/>
    </source>
</evidence>
<dbReference type="PIRSF" id="PIRSF001619">
    <property type="entry name" value="Biotin_synth"/>
    <property type="match status" value="1"/>
</dbReference>
<dbReference type="Pfam" id="PF04055">
    <property type="entry name" value="Radical_SAM"/>
    <property type="match status" value="1"/>
</dbReference>
<dbReference type="CDD" id="cd01335">
    <property type="entry name" value="Radical_SAM"/>
    <property type="match status" value="1"/>
</dbReference>
<keyword evidence="5 13" id="KW-0808">Transferase</keyword>
<comment type="cofactor">
    <cofactor evidence="14">
        <name>[2Fe-2S] cluster</name>
        <dbReference type="ChEBI" id="CHEBI:190135"/>
    </cofactor>
    <text evidence="14">Binds 1 [2Fe-2S] cluster. The cluster is coordinated with 3 cysteines and 1 arginine.</text>
</comment>
<dbReference type="GO" id="GO:0009102">
    <property type="term" value="P:biotin biosynthetic process"/>
    <property type="evidence" value="ECO:0007669"/>
    <property type="project" value="UniProtKB-UniRule"/>
</dbReference>
<dbReference type="InterPro" id="IPR007197">
    <property type="entry name" value="rSAM"/>
</dbReference>
<gene>
    <name evidence="13" type="primary">bioB</name>
    <name evidence="16" type="ORF">BLX24_23145</name>
</gene>
<evidence type="ECO:0000256" key="1">
    <source>
        <dbReference type="ARBA" id="ARBA00004942"/>
    </source>
</evidence>
<dbReference type="GO" id="GO:0051539">
    <property type="term" value="F:4 iron, 4 sulfur cluster binding"/>
    <property type="evidence" value="ECO:0007669"/>
    <property type="project" value="UniProtKB-KW"/>
</dbReference>
<dbReference type="HAMAP" id="MF_01694">
    <property type="entry name" value="BioB"/>
    <property type="match status" value="1"/>
</dbReference>
<dbReference type="FunFam" id="3.20.20.70:FF:000011">
    <property type="entry name" value="Biotin synthase"/>
    <property type="match status" value="1"/>
</dbReference>
<keyword evidence="4 13" id="KW-0004">4Fe-4S</keyword>
<keyword evidence="10 13" id="KW-0408">Iron</keyword>
<dbReference type="SFLD" id="SFLDG01278">
    <property type="entry name" value="biotin_synthase_like"/>
    <property type="match status" value="1"/>
</dbReference>
<dbReference type="PROSITE" id="PS51918">
    <property type="entry name" value="RADICAL_SAM"/>
    <property type="match status" value="1"/>
</dbReference>
<evidence type="ECO:0000256" key="14">
    <source>
        <dbReference type="PIRSR" id="PIRSR001619-1"/>
    </source>
</evidence>
<feature type="binding site" evidence="13 14">
    <location>
        <position position="112"/>
    </location>
    <ligand>
        <name>[2Fe-2S] cluster</name>
        <dbReference type="ChEBI" id="CHEBI:190135"/>
    </ligand>
</feature>
<dbReference type="InterPro" id="IPR006638">
    <property type="entry name" value="Elp3/MiaA/NifB-like_rSAM"/>
</dbReference>
<dbReference type="EMBL" id="MORL01000019">
    <property type="protein sequence ID" value="OIN56686.1"/>
    <property type="molecule type" value="Genomic_DNA"/>
</dbReference>
<dbReference type="InterPro" id="IPR013785">
    <property type="entry name" value="Aldolase_TIM"/>
</dbReference>
<keyword evidence="9 13" id="KW-0093">Biotin biosynthesis</keyword>
<feature type="binding site" evidence="13 14">
    <location>
        <position position="68"/>
    </location>
    <ligand>
        <name>[4Fe-4S] cluster</name>
        <dbReference type="ChEBI" id="CHEBI:49883"/>
        <note>4Fe-4S-S-AdoMet</note>
    </ligand>
</feature>
<evidence type="ECO:0000256" key="9">
    <source>
        <dbReference type="ARBA" id="ARBA00022756"/>
    </source>
</evidence>
<dbReference type="SFLD" id="SFLDF00272">
    <property type="entry name" value="biotin_synthase"/>
    <property type="match status" value="1"/>
</dbReference>
<evidence type="ECO:0000256" key="7">
    <source>
        <dbReference type="ARBA" id="ARBA00022714"/>
    </source>
</evidence>
<evidence type="ECO:0000256" key="5">
    <source>
        <dbReference type="ARBA" id="ARBA00022679"/>
    </source>
</evidence>
<dbReference type="SFLD" id="SFLDG01060">
    <property type="entry name" value="BATS_domain_containing"/>
    <property type="match status" value="1"/>
</dbReference>
<dbReference type="NCBIfam" id="TIGR00433">
    <property type="entry name" value="bioB"/>
    <property type="match status" value="1"/>
</dbReference>
<dbReference type="AlphaFoldDB" id="A0A1S2VER6"/>
<evidence type="ECO:0000256" key="2">
    <source>
        <dbReference type="ARBA" id="ARBA00010765"/>
    </source>
</evidence>
<evidence type="ECO:0000256" key="12">
    <source>
        <dbReference type="ARBA" id="ARBA00051157"/>
    </source>
</evidence>
<dbReference type="SUPFAM" id="SSF102114">
    <property type="entry name" value="Radical SAM enzymes"/>
    <property type="match status" value="1"/>
</dbReference>
<comment type="catalytic activity">
    <reaction evidence="12 13">
        <text>(4R,5S)-dethiobiotin + (sulfur carrier)-SH + 2 reduced [2Fe-2S]-[ferredoxin] + 2 S-adenosyl-L-methionine = (sulfur carrier)-H + biotin + 2 5'-deoxyadenosine + 2 L-methionine + 2 oxidized [2Fe-2S]-[ferredoxin]</text>
        <dbReference type="Rhea" id="RHEA:22060"/>
        <dbReference type="Rhea" id="RHEA-COMP:10000"/>
        <dbReference type="Rhea" id="RHEA-COMP:10001"/>
        <dbReference type="Rhea" id="RHEA-COMP:14737"/>
        <dbReference type="Rhea" id="RHEA-COMP:14739"/>
        <dbReference type="ChEBI" id="CHEBI:17319"/>
        <dbReference type="ChEBI" id="CHEBI:29917"/>
        <dbReference type="ChEBI" id="CHEBI:33737"/>
        <dbReference type="ChEBI" id="CHEBI:33738"/>
        <dbReference type="ChEBI" id="CHEBI:57586"/>
        <dbReference type="ChEBI" id="CHEBI:57844"/>
        <dbReference type="ChEBI" id="CHEBI:59789"/>
        <dbReference type="ChEBI" id="CHEBI:64428"/>
        <dbReference type="ChEBI" id="CHEBI:149473"/>
        <dbReference type="EC" id="2.8.1.6"/>
    </reaction>
</comment>
<organism evidence="16 17">
    <name type="scientific">Arsenicibacter rosenii</name>
    <dbReference type="NCBI Taxonomy" id="1750698"/>
    <lineage>
        <taxon>Bacteria</taxon>
        <taxon>Pseudomonadati</taxon>
        <taxon>Bacteroidota</taxon>
        <taxon>Cytophagia</taxon>
        <taxon>Cytophagales</taxon>
        <taxon>Spirosomataceae</taxon>
        <taxon>Arsenicibacter</taxon>
    </lineage>
</organism>
<feature type="binding site" evidence="13 14">
    <location>
        <position position="144"/>
    </location>
    <ligand>
        <name>[2Fe-2S] cluster</name>
        <dbReference type="ChEBI" id="CHEBI:190135"/>
    </ligand>
</feature>
<dbReference type="Gene3D" id="3.20.20.70">
    <property type="entry name" value="Aldolase class I"/>
    <property type="match status" value="1"/>
</dbReference>
<keyword evidence="7 13" id="KW-0001">2Fe-2S</keyword>
<reference evidence="16 17" key="1">
    <citation type="submission" date="2016-10" db="EMBL/GenBank/DDBJ databases">
        <title>Arsenicibacter rosenii gen. nov., sp. nov., an efficient arsenic-methylating bacterium isolated from an arsenic-contaminated paddy soil.</title>
        <authorList>
            <person name="Huang K."/>
        </authorList>
    </citation>
    <scope>NUCLEOTIDE SEQUENCE [LARGE SCALE GENOMIC DNA]</scope>
    <source>
        <strain evidence="16 17">SM-1</strain>
    </source>
</reference>
<dbReference type="GO" id="GO:0005506">
    <property type="term" value="F:iron ion binding"/>
    <property type="evidence" value="ECO:0007669"/>
    <property type="project" value="UniProtKB-UniRule"/>
</dbReference>
<dbReference type="GO" id="GO:0004076">
    <property type="term" value="F:biotin synthase activity"/>
    <property type="evidence" value="ECO:0007669"/>
    <property type="project" value="UniProtKB-UniRule"/>
</dbReference>
<evidence type="ECO:0000256" key="4">
    <source>
        <dbReference type="ARBA" id="ARBA00022485"/>
    </source>
</evidence>
<dbReference type="InterPro" id="IPR058240">
    <property type="entry name" value="rSAM_sf"/>
</dbReference>
<dbReference type="InterPro" id="IPR002684">
    <property type="entry name" value="Biotin_synth/BioAB"/>
</dbReference>
<comment type="cofactor">
    <cofactor evidence="13">
        <name>[2Fe-2S] cluster</name>
        <dbReference type="ChEBI" id="CHEBI:190135"/>
    </cofactor>
    <text evidence="13">Binds 1 [2Fe-2S] cluster. The cluster is coordinated with 3 cysteines and 1 arginine.</text>
</comment>
<feature type="binding site" evidence="13 14">
    <location>
        <position position="276"/>
    </location>
    <ligand>
        <name>[2Fe-2S] cluster</name>
        <dbReference type="ChEBI" id="CHEBI:190135"/>
    </ligand>
</feature>
<dbReference type="EC" id="2.8.1.6" evidence="3 13"/>